<organism evidence="5 6">
    <name type="scientific">Dictyostelium purpureum</name>
    <name type="common">Slime mold</name>
    <dbReference type="NCBI Taxonomy" id="5786"/>
    <lineage>
        <taxon>Eukaryota</taxon>
        <taxon>Amoebozoa</taxon>
        <taxon>Evosea</taxon>
        <taxon>Eumycetozoa</taxon>
        <taxon>Dictyostelia</taxon>
        <taxon>Dictyosteliales</taxon>
        <taxon>Dictyosteliaceae</taxon>
        <taxon>Dictyostelium</taxon>
    </lineage>
</organism>
<dbReference type="PANTHER" id="PTHR34524">
    <property type="entry name" value="CALCYPHOSIN"/>
    <property type="match status" value="1"/>
</dbReference>
<dbReference type="RefSeq" id="XP_003287506.1">
    <property type="nucleotide sequence ID" value="XM_003287458.1"/>
</dbReference>
<dbReference type="Proteomes" id="UP000001064">
    <property type="component" value="Unassembled WGS sequence"/>
</dbReference>
<dbReference type="GO" id="GO:0005509">
    <property type="term" value="F:calcium ion binding"/>
    <property type="evidence" value="ECO:0000318"/>
    <property type="project" value="GO_Central"/>
</dbReference>
<dbReference type="KEGG" id="dpp:DICPUDRAFT_32589"/>
<dbReference type="GO" id="GO:0000226">
    <property type="term" value="P:microtubule cytoskeleton organization"/>
    <property type="evidence" value="ECO:0000318"/>
    <property type="project" value="GO_Central"/>
</dbReference>
<dbReference type="GO" id="GO:0030234">
    <property type="term" value="F:enzyme regulator activity"/>
    <property type="evidence" value="ECO:0000318"/>
    <property type="project" value="GO_Central"/>
</dbReference>
<dbReference type="InterPro" id="IPR011992">
    <property type="entry name" value="EF-hand-dom_pair"/>
</dbReference>
<dbReference type="EMBL" id="GL871042">
    <property type="protein sequence ID" value="EGC35933.1"/>
    <property type="molecule type" value="Genomic_DNA"/>
</dbReference>
<evidence type="ECO:0000256" key="1">
    <source>
        <dbReference type="ARBA" id="ARBA00022723"/>
    </source>
</evidence>
<protein>
    <recommendedName>
        <fullName evidence="4">EF-hand domain-containing protein</fullName>
    </recommendedName>
</protein>
<keyword evidence="1" id="KW-0479">Metal-binding</keyword>
<keyword evidence="6" id="KW-1185">Reference proteome</keyword>
<sequence>MVLNKEDKEYIKELFNSLDSKLSKQEITEGFFKLKIPSGEKDVQTFLEHVDANHDGHVDYAEFEKFTNKNIKKLKEVFDSLDTNKNGTLDLFEIQESIKKLNLPVYSEQEIVRLFNRIDKNKDNAIDFNEWRELLVMIPNTGLQHILAFWKDAQILDASFDGGGSIPPMVETKEKKSALQNTLTVSNHYYFSFPFFKFINILIFEFYYSI</sequence>
<evidence type="ECO:0000259" key="4">
    <source>
        <dbReference type="PROSITE" id="PS50222"/>
    </source>
</evidence>
<evidence type="ECO:0000313" key="6">
    <source>
        <dbReference type="Proteomes" id="UP000001064"/>
    </source>
</evidence>
<dbReference type="InterPro" id="IPR002048">
    <property type="entry name" value="EF_hand_dom"/>
</dbReference>
<feature type="domain" description="EF-hand" evidence="4">
    <location>
        <begin position="69"/>
        <end position="104"/>
    </location>
</feature>
<evidence type="ECO:0000256" key="2">
    <source>
        <dbReference type="ARBA" id="ARBA00022737"/>
    </source>
</evidence>
<evidence type="ECO:0000256" key="3">
    <source>
        <dbReference type="ARBA" id="ARBA00022837"/>
    </source>
</evidence>
<dbReference type="AlphaFoldDB" id="F0ZJB5"/>
<dbReference type="Pfam" id="PF13499">
    <property type="entry name" value="EF-hand_7"/>
    <property type="match status" value="1"/>
</dbReference>
<dbReference type="eggNOG" id="KOG0036">
    <property type="taxonomic scope" value="Eukaryota"/>
</dbReference>
<dbReference type="GeneID" id="10500484"/>
<keyword evidence="2" id="KW-0677">Repeat</keyword>
<dbReference type="PANTHER" id="PTHR34524:SF6">
    <property type="entry name" value="CALCYPHOSINE LIKE"/>
    <property type="match status" value="1"/>
</dbReference>
<proteinExistence type="predicted"/>
<dbReference type="GO" id="GO:0005737">
    <property type="term" value="C:cytoplasm"/>
    <property type="evidence" value="ECO:0000318"/>
    <property type="project" value="GO_Central"/>
</dbReference>
<dbReference type="STRING" id="5786.F0ZJB5"/>
<dbReference type="PROSITE" id="PS50222">
    <property type="entry name" value="EF_HAND_2"/>
    <property type="match status" value="2"/>
</dbReference>
<dbReference type="OrthoDB" id="25852at2759"/>
<reference evidence="6" key="1">
    <citation type="journal article" date="2011" name="Genome Biol.">
        <title>Comparative genomics of the social amoebae Dictyostelium discoideum and Dictyostelium purpureum.</title>
        <authorList>
            <consortium name="US DOE Joint Genome Institute (JGI-PGF)"/>
            <person name="Sucgang R."/>
            <person name="Kuo A."/>
            <person name="Tian X."/>
            <person name="Salerno W."/>
            <person name="Parikh A."/>
            <person name="Feasley C.L."/>
            <person name="Dalin E."/>
            <person name="Tu H."/>
            <person name="Huang E."/>
            <person name="Barry K."/>
            <person name="Lindquist E."/>
            <person name="Shapiro H."/>
            <person name="Bruce D."/>
            <person name="Schmutz J."/>
            <person name="Salamov A."/>
            <person name="Fey P."/>
            <person name="Gaudet P."/>
            <person name="Anjard C."/>
            <person name="Babu M.M."/>
            <person name="Basu S."/>
            <person name="Bushmanova Y."/>
            <person name="van der Wel H."/>
            <person name="Katoh-Kurasawa M."/>
            <person name="Dinh C."/>
            <person name="Coutinho P.M."/>
            <person name="Saito T."/>
            <person name="Elias M."/>
            <person name="Schaap P."/>
            <person name="Kay R.R."/>
            <person name="Henrissat B."/>
            <person name="Eichinger L."/>
            <person name="Rivero F."/>
            <person name="Putnam N.H."/>
            <person name="West C.M."/>
            <person name="Loomis W.F."/>
            <person name="Chisholm R.L."/>
            <person name="Shaulsky G."/>
            <person name="Strassmann J.E."/>
            <person name="Queller D.C."/>
            <person name="Kuspa A."/>
            <person name="Grigoriev I.V."/>
        </authorList>
    </citation>
    <scope>NUCLEOTIDE SEQUENCE [LARGE SCALE GENOMIC DNA]</scope>
    <source>
        <strain evidence="6">QSDP1</strain>
    </source>
</reference>
<keyword evidence="3" id="KW-0106">Calcium</keyword>
<dbReference type="Gene3D" id="1.10.238.10">
    <property type="entry name" value="EF-hand"/>
    <property type="match status" value="2"/>
</dbReference>
<dbReference type="SMART" id="SM00054">
    <property type="entry name" value="EFh"/>
    <property type="match status" value="3"/>
</dbReference>
<accession>F0ZJB5</accession>
<dbReference type="InterPro" id="IPR051581">
    <property type="entry name" value="Ca-bind"/>
</dbReference>
<dbReference type="VEuPathDB" id="AmoebaDB:DICPUDRAFT_32589"/>
<evidence type="ECO:0000313" key="5">
    <source>
        <dbReference type="EMBL" id="EGC35933.1"/>
    </source>
</evidence>
<dbReference type="CDD" id="cd00051">
    <property type="entry name" value="EFh"/>
    <property type="match status" value="1"/>
</dbReference>
<dbReference type="InterPro" id="IPR018247">
    <property type="entry name" value="EF_Hand_1_Ca_BS"/>
</dbReference>
<dbReference type="SUPFAM" id="SSF47473">
    <property type="entry name" value="EF-hand"/>
    <property type="match status" value="1"/>
</dbReference>
<name>F0ZJB5_DICPU</name>
<dbReference type="InParanoid" id="F0ZJB5"/>
<dbReference type="PROSITE" id="PS00018">
    <property type="entry name" value="EF_HAND_1"/>
    <property type="match status" value="2"/>
</dbReference>
<dbReference type="Pfam" id="PF13202">
    <property type="entry name" value="EF-hand_5"/>
    <property type="match status" value="1"/>
</dbReference>
<gene>
    <name evidence="5" type="ORF">DICPUDRAFT_32589</name>
</gene>
<feature type="domain" description="EF-hand" evidence="4">
    <location>
        <begin position="106"/>
        <end position="141"/>
    </location>
</feature>